<reference evidence="1 2" key="1">
    <citation type="submission" date="2018-12" db="EMBL/GenBank/DDBJ databases">
        <authorList>
            <person name="Li K."/>
        </authorList>
    </citation>
    <scope>NUCLEOTIDE SEQUENCE [LARGE SCALE GENOMIC DNA]</scope>
    <source>
        <strain evidence="2">CR22</strain>
    </source>
</reference>
<dbReference type="EMBL" id="CP034463">
    <property type="protein sequence ID" value="AZP17728.1"/>
    <property type="molecule type" value="Genomic_DNA"/>
</dbReference>
<organism evidence="1 2">
    <name type="scientific">Streptomyces aquilus</name>
    <dbReference type="NCBI Taxonomy" id="2548456"/>
    <lineage>
        <taxon>Bacteria</taxon>
        <taxon>Bacillati</taxon>
        <taxon>Actinomycetota</taxon>
        <taxon>Actinomycetes</taxon>
        <taxon>Kitasatosporales</taxon>
        <taxon>Streptomycetaceae</taxon>
        <taxon>Streptomyces</taxon>
    </lineage>
</organism>
<protein>
    <submittedName>
        <fullName evidence="1">Uncharacterized protein</fullName>
    </submittedName>
</protein>
<sequence>MFFEKKYCPTCKKYDRKFRKLEGREWTVVEQRHRGRTDLWRCTSAGCRFYQPAHNQRDGARLPEEFRNPAAEPAE</sequence>
<name>A0A3S9I057_9ACTN</name>
<evidence type="ECO:0000313" key="1">
    <source>
        <dbReference type="EMBL" id="AZP17728.1"/>
    </source>
</evidence>
<dbReference type="RefSeq" id="WP_126271922.1">
    <property type="nucleotide sequence ID" value="NZ_CP034463.1"/>
</dbReference>
<accession>A0A3S9I057</accession>
<keyword evidence="2" id="KW-1185">Reference proteome</keyword>
<evidence type="ECO:0000313" key="2">
    <source>
        <dbReference type="Proteomes" id="UP000280197"/>
    </source>
</evidence>
<proteinExistence type="predicted"/>
<dbReference type="KEGG" id="saqu:EJC51_17425"/>
<gene>
    <name evidence="1" type="ORF">EJC51_17425</name>
</gene>
<dbReference type="AlphaFoldDB" id="A0A3S9I057"/>
<dbReference type="Proteomes" id="UP000280197">
    <property type="component" value="Chromosome"/>
</dbReference>